<comment type="subunit">
    <text evidence="5">Component of the ASTRA chromatin remodeling machinery complex.</text>
</comment>
<dbReference type="PROSITE" id="PS50082">
    <property type="entry name" value="WD_REPEATS_2"/>
    <property type="match status" value="1"/>
</dbReference>
<reference evidence="9" key="1">
    <citation type="journal article" date="2020" name="Stud. Mycol.">
        <title>101 Dothideomycetes genomes: a test case for predicting lifestyles and emergence of pathogens.</title>
        <authorList>
            <person name="Haridas S."/>
            <person name="Albert R."/>
            <person name="Binder M."/>
            <person name="Bloem J."/>
            <person name="Labutti K."/>
            <person name="Salamov A."/>
            <person name="Andreopoulos B."/>
            <person name="Baker S."/>
            <person name="Barry K."/>
            <person name="Bills G."/>
            <person name="Bluhm B."/>
            <person name="Cannon C."/>
            <person name="Castanera R."/>
            <person name="Culley D."/>
            <person name="Daum C."/>
            <person name="Ezra D."/>
            <person name="Gonzalez J."/>
            <person name="Henrissat B."/>
            <person name="Kuo A."/>
            <person name="Liang C."/>
            <person name="Lipzen A."/>
            <person name="Lutzoni F."/>
            <person name="Magnuson J."/>
            <person name="Mondo S."/>
            <person name="Nolan M."/>
            <person name="Ohm R."/>
            <person name="Pangilinan J."/>
            <person name="Park H.-J."/>
            <person name="Ramirez L."/>
            <person name="Alfaro M."/>
            <person name="Sun H."/>
            <person name="Tritt A."/>
            <person name="Yoshinaga Y."/>
            <person name="Zwiers L.-H."/>
            <person name="Turgeon B."/>
            <person name="Goodwin S."/>
            <person name="Spatafora J."/>
            <person name="Crous P."/>
            <person name="Grigoriev I."/>
        </authorList>
    </citation>
    <scope>NUCLEOTIDE SEQUENCE</scope>
    <source>
        <strain evidence="9">CBS 121739</strain>
    </source>
</reference>
<comment type="function">
    <text evidence="3">Component of the ASTRA complex involved in chromatin remodeling.</text>
</comment>
<accession>A0A6A6VZS7</accession>
<dbReference type="Proteomes" id="UP000799437">
    <property type="component" value="Unassembled WGS sequence"/>
</dbReference>
<gene>
    <name evidence="9" type="ORF">EJ05DRAFT_478406</name>
</gene>
<keyword evidence="1 7" id="KW-0853">WD repeat</keyword>
<evidence type="ECO:0000256" key="4">
    <source>
        <dbReference type="ARBA" id="ARBA00037931"/>
    </source>
</evidence>
<dbReference type="PROSITE" id="PS50294">
    <property type="entry name" value="WD_REPEATS_REGION"/>
    <property type="match status" value="1"/>
</dbReference>
<evidence type="ECO:0000256" key="2">
    <source>
        <dbReference type="ARBA" id="ARBA00022737"/>
    </source>
</evidence>
<comment type="similarity">
    <text evidence="4">Belongs to the WD repeat ASA1 family.</text>
</comment>
<dbReference type="InterPro" id="IPR015943">
    <property type="entry name" value="WD40/YVTN_repeat-like_dom_sf"/>
</dbReference>
<dbReference type="Gene3D" id="2.130.10.10">
    <property type="entry name" value="YVTN repeat-like/Quinoprotein amine dehydrogenase"/>
    <property type="match status" value="1"/>
</dbReference>
<protein>
    <recommendedName>
        <fullName evidence="6">ASTRA-associated protein 1</fullName>
    </recommendedName>
</protein>
<dbReference type="PANTHER" id="PTHR19854:SF1">
    <property type="entry name" value="GUANINE NUCLEOTIDE-BINDING PROTEIN SUBUNIT BETA-LIKE PROTEIN 1"/>
    <property type="match status" value="1"/>
</dbReference>
<evidence type="ECO:0000313" key="9">
    <source>
        <dbReference type="EMBL" id="KAF2755389.1"/>
    </source>
</evidence>
<proteinExistence type="inferred from homology"/>
<dbReference type="InterPro" id="IPR001680">
    <property type="entry name" value="WD40_rpt"/>
</dbReference>
<dbReference type="SUPFAM" id="SSF50978">
    <property type="entry name" value="WD40 repeat-like"/>
    <property type="match status" value="1"/>
</dbReference>
<keyword evidence="2" id="KW-0677">Repeat</keyword>
<feature type="region of interest" description="Disordered" evidence="8">
    <location>
        <begin position="1"/>
        <end position="23"/>
    </location>
</feature>
<dbReference type="GeneID" id="54485510"/>
<evidence type="ECO:0000256" key="1">
    <source>
        <dbReference type="ARBA" id="ARBA00022574"/>
    </source>
</evidence>
<keyword evidence="10" id="KW-1185">Reference proteome</keyword>
<dbReference type="AlphaFoldDB" id="A0A6A6VZS7"/>
<sequence length="217" mass="24258">MASKDTITHAREQQSSSQPPLQPTYVLRGHAAQIQTVQFLRDNSRLLTGDGDGWMVLWGVAQRRAVAVWPAHHASILGSNVWGANRIITHGRDSSLRVWLLRDNDEPRLSNVLPIDGASSNQLKPWLQHSLAVNTLNFCSFAMCRETIVSDQHSPDRQAIDEDPVLIAVPGVNDKEVNVFQLPTERCLCIVPVIPKTDTGMLYPYVTCWSCSNYVFL</sequence>
<name>A0A6A6VZS7_9PEZI</name>
<evidence type="ECO:0000256" key="7">
    <source>
        <dbReference type="PROSITE-ProRule" id="PRU00221"/>
    </source>
</evidence>
<evidence type="ECO:0000256" key="3">
    <source>
        <dbReference type="ARBA" id="ARBA00037338"/>
    </source>
</evidence>
<dbReference type="InterPro" id="IPR036322">
    <property type="entry name" value="WD40_repeat_dom_sf"/>
</dbReference>
<dbReference type="OrthoDB" id="7668193at2759"/>
<evidence type="ECO:0000256" key="5">
    <source>
        <dbReference type="ARBA" id="ARBA00038749"/>
    </source>
</evidence>
<dbReference type="SMART" id="SM00320">
    <property type="entry name" value="WD40"/>
    <property type="match status" value="2"/>
</dbReference>
<dbReference type="EMBL" id="ML996577">
    <property type="protein sequence ID" value="KAF2755389.1"/>
    <property type="molecule type" value="Genomic_DNA"/>
</dbReference>
<evidence type="ECO:0000256" key="6">
    <source>
        <dbReference type="ARBA" id="ARBA00040563"/>
    </source>
</evidence>
<feature type="compositionally biased region" description="Basic and acidic residues" evidence="8">
    <location>
        <begin position="1"/>
        <end position="12"/>
    </location>
</feature>
<organism evidence="9 10">
    <name type="scientific">Pseudovirgaria hyperparasitica</name>
    <dbReference type="NCBI Taxonomy" id="470096"/>
    <lineage>
        <taxon>Eukaryota</taxon>
        <taxon>Fungi</taxon>
        <taxon>Dikarya</taxon>
        <taxon>Ascomycota</taxon>
        <taxon>Pezizomycotina</taxon>
        <taxon>Dothideomycetes</taxon>
        <taxon>Dothideomycetes incertae sedis</taxon>
        <taxon>Acrospermales</taxon>
        <taxon>Acrospermaceae</taxon>
        <taxon>Pseudovirgaria</taxon>
    </lineage>
</organism>
<feature type="repeat" description="WD" evidence="7">
    <location>
        <begin position="27"/>
        <end position="68"/>
    </location>
</feature>
<evidence type="ECO:0000313" key="10">
    <source>
        <dbReference type="Proteomes" id="UP000799437"/>
    </source>
</evidence>
<dbReference type="RefSeq" id="XP_033597840.1">
    <property type="nucleotide sequence ID" value="XM_033744456.1"/>
</dbReference>
<dbReference type="PANTHER" id="PTHR19854">
    <property type="entry name" value="TRANSDUCIN BETA-LIKE 3"/>
    <property type="match status" value="1"/>
</dbReference>
<evidence type="ECO:0000256" key="8">
    <source>
        <dbReference type="SAM" id="MobiDB-lite"/>
    </source>
</evidence>